<sequence>MPSQATHWSSTFVIVHRYFRFLEFINNDDTLTDFLPGPAANRRQRKFLGDPSKKESVLAGKADELARAEATSLRPFVVEDAITETAPMEPEKSPSFVEQLKKRHKLETRASTRYQLISAIPPTSNHVERLFSTAKVTLGTQHHSLQPDTLETVLMLRANEAFWNAQVVNECT</sequence>
<evidence type="ECO:0000313" key="1">
    <source>
        <dbReference type="EMBL" id="KAG6943021.1"/>
    </source>
</evidence>
<proteinExistence type="predicted"/>
<gene>
    <name evidence="1" type="ORF">JG688_00017815</name>
</gene>
<keyword evidence="2" id="KW-1185">Reference proteome</keyword>
<dbReference type="PANTHER" id="PTHR40866">
    <property type="entry name" value="BED-TYPE DOMAIN-CONTAINING PROTEIN"/>
    <property type="match status" value="1"/>
</dbReference>
<name>A0A8J5I9U0_9STRA</name>
<organism evidence="1 2">
    <name type="scientific">Phytophthora aleatoria</name>
    <dbReference type="NCBI Taxonomy" id="2496075"/>
    <lineage>
        <taxon>Eukaryota</taxon>
        <taxon>Sar</taxon>
        <taxon>Stramenopiles</taxon>
        <taxon>Oomycota</taxon>
        <taxon>Peronosporomycetes</taxon>
        <taxon>Peronosporales</taxon>
        <taxon>Peronosporaceae</taxon>
        <taxon>Phytophthora</taxon>
    </lineage>
</organism>
<accession>A0A8J5I9U0</accession>
<dbReference type="EMBL" id="JAENGY010002869">
    <property type="protein sequence ID" value="KAG6943021.1"/>
    <property type="molecule type" value="Genomic_DNA"/>
</dbReference>
<evidence type="ECO:0000313" key="2">
    <source>
        <dbReference type="Proteomes" id="UP000709295"/>
    </source>
</evidence>
<evidence type="ECO:0008006" key="3">
    <source>
        <dbReference type="Google" id="ProtNLM"/>
    </source>
</evidence>
<dbReference type="PANTHER" id="PTHR40866:SF1">
    <property type="entry name" value="BED-TYPE DOMAIN-CONTAINING PROTEIN"/>
    <property type="match status" value="1"/>
</dbReference>
<comment type="caution">
    <text evidence="1">The sequence shown here is derived from an EMBL/GenBank/DDBJ whole genome shotgun (WGS) entry which is preliminary data.</text>
</comment>
<protein>
    <recommendedName>
        <fullName evidence="3">HAT C-terminal dimerisation domain-containing protein</fullName>
    </recommendedName>
</protein>
<dbReference type="Proteomes" id="UP000709295">
    <property type="component" value="Unassembled WGS sequence"/>
</dbReference>
<reference evidence="1" key="1">
    <citation type="submission" date="2021-01" db="EMBL/GenBank/DDBJ databases">
        <title>Phytophthora aleatoria, a newly-described species from Pinus radiata is distinct from Phytophthora cactorum isolates based on comparative genomics.</title>
        <authorList>
            <person name="Mcdougal R."/>
            <person name="Panda P."/>
            <person name="Williams N."/>
            <person name="Studholme D.J."/>
        </authorList>
    </citation>
    <scope>NUCLEOTIDE SEQUENCE</scope>
    <source>
        <strain evidence="1">NZFS 4037</strain>
    </source>
</reference>
<dbReference type="AlphaFoldDB" id="A0A8J5I9U0"/>